<dbReference type="EMBL" id="CACRXK020000549">
    <property type="protein sequence ID" value="CAB3982870.1"/>
    <property type="molecule type" value="Genomic_DNA"/>
</dbReference>
<evidence type="ECO:0000313" key="1">
    <source>
        <dbReference type="EMBL" id="CAB3982870.1"/>
    </source>
</evidence>
<dbReference type="Proteomes" id="UP001152795">
    <property type="component" value="Unassembled WGS sequence"/>
</dbReference>
<name>A0A7D9DGL7_PARCT</name>
<protein>
    <submittedName>
        <fullName evidence="1">Uncharacterized protein</fullName>
    </submittedName>
</protein>
<dbReference type="AlphaFoldDB" id="A0A7D9DGL7"/>
<proteinExistence type="predicted"/>
<gene>
    <name evidence="1" type="ORF">PACLA_8A039800</name>
</gene>
<comment type="caution">
    <text evidence="1">The sequence shown here is derived from an EMBL/GenBank/DDBJ whole genome shotgun (WGS) entry which is preliminary data.</text>
</comment>
<organism evidence="1 2">
    <name type="scientific">Paramuricea clavata</name>
    <name type="common">Red gorgonian</name>
    <name type="synonym">Violescent sea-whip</name>
    <dbReference type="NCBI Taxonomy" id="317549"/>
    <lineage>
        <taxon>Eukaryota</taxon>
        <taxon>Metazoa</taxon>
        <taxon>Cnidaria</taxon>
        <taxon>Anthozoa</taxon>
        <taxon>Octocorallia</taxon>
        <taxon>Malacalcyonacea</taxon>
        <taxon>Plexauridae</taxon>
        <taxon>Paramuricea</taxon>
    </lineage>
</organism>
<evidence type="ECO:0000313" key="2">
    <source>
        <dbReference type="Proteomes" id="UP001152795"/>
    </source>
</evidence>
<keyword evidence="2" id="KW-1185">Reference proteome</keyword>
<accession>A0A7D9DGL7</accession>
<sequence length="203" mass="23117">MEEISTAKDDKIEEHDGEHDGEHGLVTDLDEADITEIKGEEIENEFNDALIESEEFPPEYFSQKTVAHMVETTKSKIIKEKLYGTGINELVKNLSGTKALYNAVYSILEKFWRESNQDQLSFFVAKLFQTSKMAKKPNEELQSLLQSMRSLDQSSYISACTRGGLVNPSKDLVGILEQAEYEFQQQVRQVSEEKSTLRNIPID</sequence>
<reference evidence="1" key="1">
    <citation type="submission" date="2020-04" db="EMBL/GenBank/DDBJ databases">
        <authorList>
            <person name="Alioto T."/>
            <person name="Alioto T."/>
            <person name="Gomez Garrido J."/>
        </authorList>
    </citation>
    <scope>NUCLEOTIDE SEQUENCE</scope>
    <source>
        <strain evidence="1">A484AB</strain>
    </source>
</reference>